<evidence type="ECO:0000313" key="3">
    <source>
        <dbReference type="EMBL" id="MDZ8161404.1"/>
    </source>
</evidence>
<evidence type="ECO:0000256" key="1">
    <source>
        <dbReference type="SAM" id="MobiDB-lite"/>
    </source>
</evidence>
<accession>A0ABU5N5Q1</accession>
<evidence type="ECO:0000313" key="4">
    <source>
        <dbReference type="Proteomes" id="UP001291912"/>
    </source>
</evidence>
<feature type="compositionally biased region" description="Basic and acidic residues" evidence="1">
    <location>
        <begin position="8"/>
        <end position="21"/>
    </location>
</feature>
<gene>
    <name evidence="3" type="ORF">R2Q92_06100</name>
</gene>
<protein>
    <submittedName>
        <fullName evidence="3">SseB family protein</fullName>
    </submittedName>
</protein>
<dbReference type="RefSeq" id="WP_194424021.1">
    <property type="nucleotide sequence ID" value="NZ_BAAAPT010000001.1"/>
</dbReference>
<sequence>MAFFSRRKREDSEPDRSREGASEPTESTDAPKTDDDATSSPEVDAAEAAASVNISMSSFRGLGGGQATPTAPRGSDASSSMVADAQASRPGATDNATATPKQGGPARAESIPGVRDNVPVREAIRKLPDTAPADGLLEVARQLLQGHLFLRVKGDARALLSEGKNLPLAVTKIGEKQFVLAYSSGAALQKSLAADNDAQTSAVGQPVSAVLKYVLSGTYAGLIIDPASAPARAVVPRELIEKMLEQADEKLAIKTLLSSPRTDSTPEAVVEAIPGARLWVAVGKAPDGEKMGIAQGRADDGTRYLEVFTHPLEVAAMKRKDQPAPVTAAQLAGALTADPEIGGIVIDPGGPWIRLSRDQLAPVIALA</sequence>
<dbReference type="Proteomes" id="UP001291912">
    <property type="component" value="Unassembled WGS sequence"/>
</dbReference>
<organism evidence="3 4">
    <name type="scientific">Microbacterium aquimaris</name>
    <dbReference type="NCBI Taxonomy" id="459816"/>
    <lineage>
        <taxon>Bacteria</taxon>
        <taxon>Bacillati</taxon>
        <taxon>Actinomycetota</taxon>
        <taxon>Actinomycetes</taxon>
        <taxon>Micrococcales</taxon>
        <taxon>Microbacteriaceae</taxon>
        <taxon>Microbacterium</taxon>
    </lineage>
</organism>
<proteinExistence type="predicted"/>
<reference evidence="3 4" key="1">
    <citation type="submission" date="2023-10" db="EMBL/GenBank/DDBJ databases">
        <title>Microbacterium xanthum sp. nov., isolated from seaweed.</title>
        <authorList>
            <person name="Lee S.D."/>
        </authorList>
    </citation>
    <scope>NUCLEOTIDE SEQUENCE [LARGE SCALE GENOMIC DNA]</scope>
    <source>
        <strain evidence="3 4">KCTC 19124</strain>
    </source>
</reference>
<dbReference type="EMBL" id="JAWJYN010000001">
    <property type="protein sequence ID" value="MDZ8161404.1"/>
    <property type="molecule type" value="Genomic_DNA"/>
</dbReference>
<dbReference type="InterPro" id="IPR009839">
    <property type="entry name" value="SseB_N"/>
</dbReference>
<feature type="region of interest" description="Disordered" evidence="1">
    <location>
        <begin position="1"/>
        <end position="117"/>
    </location>
</feature>
<name>A0ABU5N5Q1_9MICO</name>
<feature type="domain" description="SseB protein N-terminal" evidence="2">
    <location>
        <begin position="261"/>
        <end position="360"/>
    </location>
</feature>
<comment type="caution">
    <text evidence="3">The sequence shown here is derived from an EMBL/GenBank/DDBJ whole genome shotgun (WGS) entry which is preliminary data.</text>
</comment>
<evidence type="ECO:0000259" key="2">
    <source>
        <dbReference type="Pfam" id="PF07179"/>
    </source>
</evidence>
<keyword evidence="4" id="KW-1185">Reference proteome</keyword>
<dbReference type="Pfam" id="PF07179">
    <property type="entry name" value="SseB"/>
    <property type="match status" value="1"/>
</dbReference>